<dbReference type="PANTHER" id="PTHR11564:SF5">
    <property type="entry name" value="SIGNAL RECOGNITION PARTICLE SUBUNIT SRP54"/>
    <property type="match status" value="1"/>
</dbReference>
<organism evidence="13 14">
    <name type="scientific">Fusibacter paucivorans</name>
    <dbReference type="NCBI Taxonomy" id="76009"/>
    <lineage>
        <taxon>Bacteria</taxon>
        <taxon>Bacillati</taxon>
        <taxon>Bacillota</taxon>
        <taxon>Clostridia</taxon>
        <taxon>Eubacteriales</taxon>
        <taxon>Eubacteriales Family XII. Incertae Sedis</taxon>
        <taxon>Fusibacter</taxon>
    </lineage>
</organism>
<protein>
    <recommendedName>
        <fullName evidence="9">Signal recognition particle protein</fullName>
        <ecNumber evidence="9">3.6.5.4</ecNumber>
    </recommendedName>
    <alternativeName>
        <fullName evidence="9">Fifty-four homolog</fullName>
    </alternativeName>
</protein>
<comment type="catalytic activity">
    <reaction evidence="8 9">
        <text>GTP + H2O = GDP + phosphate + H(+)</text>
        <dbReference type="Rhea" id="RHEA:19669"/>
        <dbReference type="ChEBI" id="CHEBI:15377"/>
        <dbReference type="ChEBI" id="CHEBI:15378"/>
        <dbReference type="ChEBI" id="CHEBI:37565"/>
        <dbReference type="ChEBI" id="CHEBI:43474"/>
        <dbReference type="ChEBI" id="CHEBI:58189"/>
        <dbReference type="EC" id="3.6.5.4"/>
    </reaction>
</comment>
<evidence type="ECO:0000256" key="9">
    <source>
        <dbReference type="HAMAP-Rule" id="MF_00306"/>
    </source>
</evidence>
<dbReference type="InterPro" id="IPR003593">
    <property type="entry name" value="AAA+_ATPase"/>
</dbReference>
<comment type="function">
    <text evidence="9">Involved in targeting and insertion of nascent membrane proteins into the cytoplasmic membrane. Binds to the hydrophobic signal sequence of the ribosome-nascent chain (RNC) as it emerges from the ribosomes. The SRP-RNC complex is then targeted to the cytoplasmic membrane where it interacts with the SRP receptor FtsY.</text>
</comment>
<dbReference type="EMBL" id="JAHBCL010000020">
    <property type="protein sequence ID" value="MBS7527468.1"/>
    <property type="molecule type" value="Genomic_DNA"/>
</dbReference>
<dbReference type="EC" id="3.6.5.4" evidence="9"/>
<feature type="domain" description="Signal recognition particle SRP54 helical bundle" evidence="12">
    <location>
        <begin position="2"/>
        <end position="87"/>
    </location>
</feature>
<dbReference type="InterPro" id="IPR000897">
    <property type="entry name" value="SRP54_GTPase_dom"/>
</dbReference>
<evidence type="ECO:0000256" key="4">
    <source>
        <dbReference type="ARBA" id="ARBA00022884"/>
    </source>
</evidence>
<evidence type="ECO:0000256" key="6">
    <source>
        <dbReference type="ARBA" id="ARBA00023135"/>
    </source>
</evidence>
<keyword evidence="14" id="KW-1185">Reference proteome</keyword>
<gene>
    <name evidence="9 13" type="primary">ffh</name>
    <name evidence="13" type="ORF">KHM83_12355</name>
</gene>
<dbReference type="Gene3D" id="1.10.260.30">
    <property type="entry name" value="Signal recognition particle, SRP54 subunit, M-domain"/>
    <property type="match status" value="1"/>
</dbReference>
<feature type="domain" description="SRP54-type proteins GTP-binding" evidence="11">
    <location>
        <begin position="101"/>
        <end position="296"/>
    </location>
</feature>
<keyword evidence="9" id="KW-0963">Cytoplasm</keyword>
<evidence type="ECO:0000256" key="1">
    <source>
        <dbReference type="ARBA" id="ARBA00005450"/>
    </source>
</evidence>
<dbReference type="Pfam" id="PF02978">
    <property type="entry name" value="SRP_SPB"/>
    <property type="match status" value="1"/>
</dbReference>
<comment type="similarity">
    <text evidence="1 9">Belongs to the GTP-binding SRP family. SRP54 subfamily.</text>
</comment>
<evidence type="ECO:0000256" key="8">
    <source>
        <dbReference type="ARBA" id="ARBA00048027"/>
    </source>
</evidence>
<evidence type="ECO:0000313" key="13">
    <source>
        <dbReference type="EMBL" id="MBS7527468.1"/>
    </source>
</evidence>
<keyword evidence="6 9" id="KW-0733">Signal recognition particle</keyword>
<comment type="subcellular location">
    <subcellularLocation>
        <location evidence="9">Cytoplasm</location>
    </subcellularLocation>
    <text evidence="9">The SRP-RNC complex is targeted to the cytoplasmic membrane.</text>
</comment>
<dbReference type="SUPFAM" id="SSF52540">
    <property type="entry name" value="P-loop containing nucleoside triphosphate hydrolases"/>
    <property type="match status" value="1"/>
</dbReference>
<dbReference type="InterPro" id="IPR004780">
    <property type="entry name" value="SRP"/>
</dbReference>
<keyword evidence="4 9" id="KW-0694">RNA-binding</keyword>
<dbReference type="Gene3D" id="1.20.120.140">
    <property type="entry name" value="Signal recognition particle SRP54, nucleotide-binding domain"/>
    <property type="match status" value="1"/>
</dbReference>
<dbReference type="InterPro" id="IPR027417">
    <property type="entry name" value="P-loop_NTPase"/>
</dbReference>
<accession>A0ABS5PQP5</accession>
<dbReference type="Proteomes" id="UP000746471">
    <property type="component" value="Unassembled WGS sequence"/>
</dbReference>
<dbReference type="SMART" id="SM00963">
    <property type="entry name" value="SRP54_N"/>
    <property type="match status" value="1"/>
</dbReference>
<dbReference type="PANTHER" id="PTHR11564">
    <property type="entry name" value="SIGNAL RECOGNITION PARTICLE 54K PROTEIN SRP54"/>
    <property type="match status" value="1"/>
</dbReference>
<evidence type="ECO:0000256" key="5">
    <source>
        <dbReference type="ARBA" id="ARBA00023134"/>
    </source>
</evidence>
<name>A0ABS5PQP5_9FIRM</name>
<dbReference type="SUPFAM" id="SSF47446">
    <property type="entry name" value="Signal peptide-binding domain"/>
    <property type="match status" value="1"/>
</dbReference>
<dbReference type="SMART" id="SM00962">
    <property type="entry name" value="SRP54"/>
    <property type="match status" value="1"/>
</dbReference>
<evidence type="ECO:0000259" key="12">
    <source>
        <dbReference type="SMART" id="SM00963"/>
    </source>
</evidence>
<dbReference type="InterPro" id="IPR004125">
    <property type="entry name" value="Signal_recog_particle_SRP54_M"/>
</dbReference>
<keyword evidence="2 9" id="KW-0547">Nucleotide-binding</keyword>
<dbReference type="InterPro" id="IPR022941">
    <property type="entry name" value="SRP54"/>
</dbReference>
<dbReference type="InterPro" id="IPR036891">
    <property type="entry name" value="Signal_recog_part_SRP54_M_sf"/>
</dbReference>
<dbReference type="HAMAP" id="MF_00306">
    <property type="entry name" value="SRP54"/>
    <property type="match status" value="1"/>
</dbReference>
<keyword evidence="3 9" id="KW-0378">Hydrolase</keyword>
<evidence type="ECO:0000259" key="10">
    <source>
        <dbReference type="SMART" id="SM00382"/>
    </source>
</evidence>
<feature type="domain" description="AAA+ ATPase" evidence="10">
    <location>
        <begin position="100"/>
        <end position="247"/>
    </location>
</feature>
<dbReference type="Pfam" id="PF00448">
    <property type="entry name" value="SRP54"/>
    <property type="match status" value="1"/>
</dbReference>
<evidence type="ECO:0000259" key="11">
    <source>
        <dbReference type="SMART" id="SM00962"/>
    </source>
</evidence>
<evidence type="ECO:0000256" key="2">
    <source>
        <dbReference type="ARBA" id="ARBA00022741"/>
    </source>
</evidence>
<dbReference type="CDD" id="cd18539">
    <property type="entry name" value="SRP_G"/>
    <property type="match status" value="1"/>
</dbReference>
<feature type="binding site" evidence="9">
    <location>
        <begin position="190"/>
        <end position="194"/>
    </location>
    <ligand>
        <name>GTP</name>
        <dbReference type="ChEBI" id="CHEBI:37565"/>
    </ligand>
</feature>
<dbReference type="Gene3D" id="3.40.50.300">
    <property type="entry name" value="P-loop containing nucleotide triphosphate hydrolases"/>
    <property type="match status" value="1"/>
</dbReference>
<dbReference type="InterPro" id="IPR013822">
    <property type="entry name" value="Signal_recog_particl_SRP54_hlx"/>
</dbReference>
<feature type="binding site" evidence="9">
    <location>
        <begin position="108"/>
        <end position="115"/>
    </location>
    <ligand>
        <name>GTP</name>
        <dbReference type="ChEBI" id="CHEBI:37565"/>
    </ligand>
</feature>
<keyword evidence="7 9" id="KW-0687">Ribonucleoprotein</keyword>
<dbReference type="Pfam" id="PF02881">
    <property type="entry name" value="SRP54_N"/>
    <property type="match status" value="1"/>
</dbReference>
<dbReference type="NCBIfam" id="TIGR00959">
    <property type="entry name" value="ffh"/>
    <property type="match status" value="1"/>
</dbReference>
<reference evidence="13 14" key="1">
    <citation type="submission" date="2021-05" db="EMBL/GenBank/DDBJ databases">
        <title>Fusibacter ferrireducens sp. nov., an anaerobic, sulfur- and Fe-reducing bacterium isolated from the mangrove sediment.</title>
        <authorList>
            <person name="Qiu D."/>
        </authorList>
    </citation>
    <scope>NUCLEOTIDE SEQUENCE [LARGE SCALE GENOMIC DNA]</scope>
    <source>
        <strain evidence="13 14">DSM 12116</strain>
    </source>
</reference>
<proteinExistence type="inferred from homology"/>
<comment type="subunit">
    <text evidence="9">Part of the signal recognition particle protein translocation system, which is composed of SRP and FtsY.</text>
</comment>
<dbReference type="InterPro" id="IPR042101">
    <property type="entry name" value="SRP54_N_sf"/>
</dbReference>
<evidence type="ECO:0000256" key="3">
    <source>
        <dbReference type="ARBA" id="ARBA00022801"/>
    </source>
</evidence>
<comment type="caution">
    <text evidence="13">The sequence shown here is derived from an EMBL/GenBank/DDBJ whole genome shotgun (WGS) entry which is preliminary data.</text>
</comment>
<comment type="domain">
    <text evidence="9">Composed of three domains: the N-terminal N domain, which is responsible for interactions with the ribosome, the central G domain, which binds GTP, and the C-terminal M domain, which binds the RNA and the signal sequence of the RNC.</text>
</comment>
<dbReference type="SMART" id="SM00382">
    <property type="entry name" value="AAA"/>
    <property type="match status" value="1"/>
</dbReference>
<evidence type="ECO:0000256" key="7">
    <source>
        <dbReference type="ARBA" id="ARBA00023274"/>
    </source>
</evidence>
<evidence type="ECO:0000313" key="14">
    <source>
        <dbReference type="Proteomes" id="UP000746471"/>
    </source>
</evidence>
<keyword evidence="5 9" id="KW-0342">GTP-binding</keyword>
<sequence length="448" mass="49568">MVFESLAEKLQGAFKNLKGKGKLTEKDVKDAMREVKLALLEADVNFKVVKDFIKSVTDRAVGEEVLQSLTPAQQVIKIVNEELTALMGTTQSKLKYASQPPTIIMMAGLQGAGKTTTCGKLGQLLKKDGKKPLLVACDVYRPAAIKQLQVVGEKLDIPVFEMGDQVSPVEIAKKALEHAAYYTYDVVIVDTAGRLHIDEKLMQELIDVKAAIDPTEILLVLDAMTGQDAVNVAEHFNEQLEVNGVILTKLDGDTRGGAALSVKAVTGKPIKYACVGEKLTDIEAFYPDRMASRILGMGDMLSLIEKAQENFSDDKAKKLEKKFKTQTFDLEDFLEQLEQLQKMGPIGDLLGMIPGMNKGAMKDVQVDDKDLNRTKAIIQSMTLKERQEPSIINGSRRKRIANGSGVHVSEVNRLLKQFEQTKKMMKQFGQMEKRMKRGGGGFKLPFFQ</sequence>
<dbReference type="RefSeq" id="WP_213237327.1">
    <property type="nucleotide sequence ID" value="NZ_JAHBCL010000020.1"/>
</dbReference>
<feature type="binding site" evidence="9">
    <location>
        <begin position="248"/>
        <end position="251"/>
    </location>
    <ligand>
        <name>GTP</name>
        <dbReference type="ChEBI" id="CHEBI:37565"/>
    </ligand>
</feature>